<comment type="caution">
    <text evidence="2">The sequence shown here is derived from an EMBL/GenBank/DDBJ whole genome shotgun (WGS) entry which is preliminary data.</text>
</comment>
<name>A0AAE1EEM4_9GAST</name>
<dbReference type="AlphaFoldDB" id="A0AAE1EEM4"/>
<feature type="region of interest" description="Disordered" evidence="1">
    <location>
        <begin position="50"/>
        <end position="71"/>
    </location>
</feature>
<sequence>MRLSPGRSSWALLQVGEKFEIHGNSETREDTVVETFIPFTPQTLRKFAESKAESTTRINLTQSHSSHTKRRKKREIFGMEMINEEKGCGVTARTLESRPGYTHQVQCSQGHESCQDLIIALRAARHGLRRFLSRGSLDGTTEELSCN</sequence>
<feature type="compositionally biased region" description="Polar residues" evidence="1">
    <location>
        <begin position="55"/>
        <end position="65"/>
    </location>
</feature>
<proteinExistence type="predicted"/>
<keyword evidence="3" id="KW-1185">Reference proteome</keyword>
<organism evidence="2 3">
    <name type="scientific">Elysia crispata</name>
    <name type="common">lettuce slug</name>
    <dbReference type="NCBI Taxonomy" id="231223"/>
    <lineage>
        <taxon>Eukaryota</taxon>
        <taxon>Metazoa</taxon>
        <taxon>Spiralia</taxon>
        <taxon>Lophotrochozoa</taxon>
        <taxon>Mollusca</taxon>
        <taxon>Gastropoda</taxon>
        <taxon>Heterobranchia</taxon>
        <taxon>Euthyneura</taxon>
        <taxon>Panpulmonata</taxon>
        <taxon>Sacoglossa</taxon>
        <taxon>Placobranchoidea</taxon>
        <taxon>Plakobranchidae</taxon>
        <taxon>Elysia</taxon>
    </lineage>
</organism>
<evidence type="ECO:0000256" key="1">
    <source>
        <dbReference type="SAM" id="MobiDB-lite"/>
    </source>
</evidence>
<evidence type="ECO:0000313" key="3">
    <source>
        <dbReference type="Proteomes" id="UP001283361"/>
    </source>
</evidence>
<dbReference type="EMBL" id="JAWDGP010000067">
    <property type="protein sequence ID" value="KAK3803987.1"/>
    <property type="molecule type" value="Genomic_DNA"/>
</dbReference>
<gene>
    <name evidence="2" type="ORF">RRG08_066223</name>
</gene>
<dbReference type="Proteomes" id="UP001283361">
    <property type="component" value="Unassembled WGS sequence"/>
</dbReference>
<evidence type="ECO:0000313" key="2">
    <source>
        <dbReference type="EMBL" id="KAK3803987.1"/>
    </source>
</evidence>
<reference evidence="2" key="1">
    <citation type="journal article" date="2023" name="G3 (Bethesda)">
        <title>A reference genome for the long-term kleptoplast-retaining sea slug Elysia crispata morphotype clarki.</title>
        <authorList>
            <person name="Eastman K.E."/>
            <person name="Pendleton A.L."/>
            <person name="Shaikh M.A."/>
            <person name="Suttiyut T."/>
            <person name="Ogas R."/>
            <person name="Tomko P."/>
            <person name="Gavelis G."/>
            <person name="Widhalm J.R."/>
            <person name="Wisecaver J.H."/>
        </authorList>
    </citation>
    <scope>NUCLEOTIDE SEQUENCE</scope>
    <source>
        <strain evidence="2">ECLA1</strain>
    </source>
</reference>
<protein>
    <submittedName>
        <fullName evidence="2">Uncharacterized protein</fullName>
    </submittedName>
</protein>
<accession>A0AAE1EEM4</accession>